<feature type="transmembrane region" description="Helical" evidence="8">
    <location>
        <begin position="26"/>
        <end position="48"/>
    </location>
</feature>
<keyword evidence="6 8" id="KW-0472">Membrane</keyword>
<feature type="transmembrane region" description="Helical" evidence="8">
    <location>
        <begin position="374"/>
        <end position="392"/>
    </location>
</feature>
<evidence type="ECO:0000256" key="3">
    <source>
        <dbReference type="ARBA" id="ARBA00022692"/>
    </source>
</evidence>
<keyword evidence="7" id="KW-0868">Chloride</keyword>
<keyword evidence="4 8" id="KW-1133">Transmembrane helix</keyword>
<feature type="transmembrane region" description="Helical" evidence="8">
    <location>
        <begin position="280"/>
        <end position="299"/>
    </location>
</feature>
<dbReference type="AlphaFoldDB" id="A0A0R1XER2"/>
<dbReference type="OrthoDB" id="9812438at2"/>
<proteinExistence type="predicted"/>
<feature type="transmembrane region" description="Helical" evidence="8">
    <location>
        <begin position="166"/>
        <end position="190"/>
    </location>
</feature>
<dbReference type="EMBL" id="AZGM01000044">
    <property type="protein sequence ID" value="KRM28273.1"/>
    <property type="molecule type" value="Genomic_DNA"/>
</dbReference>
<sequence length="448" mass="49722">MILQTAQPMRARDLLRRPFTNSFLKHVGAGIVVSFFTGLLVGAFRWIIDHTLEVLWFIYPQMTRHPWLLIPYVLLMFLIAGLIARTIRGEELDLLGSGIPQIEAILLGKHQMKWWAVLWRKFVGGLLAICPGLFLGREGPCIQMGACIGEGFSEKVFHLSNDDRHLLLQCGAAAGLAAAFSAPLAGTVFLLEEVTHDFKNRVWVPTLSACIAADFATFLYFGTRPCLYLPIKMNLPFNAYPWLLVAGVVIGAGAYGFQYCILNLKWWYSKLTIIPDRFHSIVPLLLVIPVGLWNAKLLGGSHKVIQFLSIMPNSRGWWHYLILLVAFLVIRFVGTMISYGATVPGGIFMPIFVLGGIWGAIFGLLMVHAGILPAACYLNMIVLGMTAYIAATEGTPITSILLATEMIGSIEQILPMAIVTFVAYYTSMALGSQPFIYDALREEMTFEK</sequence>
<organism evidence="9 10">
    <name type="scientific">Limosilactobacillus panis DSM 6035</name>
    <dbReference type="NCBI Taxonomy" id="1423782"/>
    <lineage>
        <taxon>Bacteria</taxon>
        <taxon>Bacillati</taxon>
        <taxon>Bacillota</taxon>
        <taxon>Bacilli</taxon>
        <taxon>Lactobacillales</taxon>
        <taxon>Lactobacillaceae</taxon>
        <taxon>Limosilactobacillus</taxon>
    </lineage>
</organism>
<feature type="transmembrane region" description="Helical" evidence="8">
    <location>
        <begin position="242"/>
        <end position="268"/>
    </location>
</feature>
<comment type="caution">
    <text evidence="9">The sequence shown here is derived from an EMBL/GenBank/DDBJ whole genome shotgun (WGS) entry which is preliminary data.</text>
</comment>
<dbReference type="PATRIC" id="fig|1423782.4.peg.1841"/>
<evidence type="ECO:0000256" key="4">
    <source>
        <dbReference type="ARBA" id="ARBA00022989"/>
    </source>
</evidence>
<evidence type="ECO:0000256" key="5">
    <source>
        <dbReference type="ARBA" id="ARBA00023065"/>
    </source>
</evidence>
<keyword evidence="5" id="KW-0406">Ion transport</keyword>
<feature type="transmembrane region" description="Helical" evidence="8">
    <location>
        <begin position="412"/>
        <end position="431"/>
    </location>
</feature>
<dbReference type="SUPFAM" id="SSF81340">
    <property type="entry name" value="Clc chloride channel"/>
    <property type="match status" value="1"/>
</dbReference>
<comment type="subcellular location">
    <subcellularLocation>
        <location evidence="1">Membrane</location>
        <topology evidence="1">Multi-pass membrane protein</topology>
    </subcellularLocation>
</comment>
<dbReference type="Proteomes" id="UP000051412">
    <property type="component" value="Unassembled WGS sequence"/>
</dbReference>
<evidence type="ECO:0000256" key="7">
    <source>
        <dbReference type="ARBA" id="ARBA00023214"/>
    </source>
</evidence>
<evidence type="ECO:0000256" key="8">
    <source>
        <dbReference type="SAM" id="Phobius"/>
    </source>
</evidence>
<evidence type="ECO:0000256" key="6">
    <source>
        <dbReference type="ARBA" id="ARBA00023136"/>
    </source>
</evidence>
<accession>A0A0R1XER2</accession>
<dbReference type="InterPro" id="IPR014743">
    <property type="entry name" value="Cl-channel_core"/>
</dbReference>
<name>A0A0R1XER2_9LACO</name>
<protein>
    <submittedName>
        <fullName evidence="9">Chloride transporter, ClC family</fullName>
    </submittedName>
</protein>
<feature type="transmembrane region" description="Helical" evidence="8">
    <location>
        <begin position="68"/>
        <end position="87"/>
    </location>
</feature>
<dbReference type="GO" id="GO:0005886">
    <property type="term" value="C:plasma membrane"/>
    <property type="evidence" value="ECO:0007669"/>
    <property type="project" value="TreeGrafter"/>
</dbReference>
<dbReference type="CDD" id="cd01031">
    <property type="entry name" value="EriC"/>
    <property type="match status" value="1"/>
</dbReference>
<feature type="transmembrane region" description="Helical" evidence="8">
    <location>
        <begin position="320"/>
        <end position="341"/>
    </location>
</feature>
<dbReference type="Pfam" id="PF00654">
    <property type="entry name" value="Voltage_CLC"/>
    <property type="match status" value="1"/>
</dbReference>
<dbReference type="PRINTS" id="PR00762">
    <property type="entry name" value="CLCHANNEL"/>
</dbReference>
<keyword evidence="10" id="KW-1185">Reference proteome</keyword>
<feature type="transmembrane region" description="Helical" evidence="8">
    <location>
        <begin position="202"/>
        <end position="221"/>
    </location>
</feature>
<dbReference type="InterPro" id="IPR001807">
    <property type="entry name" value="ClC"/>
</dbReference>
<gene>
    <name evidence="9" type="ORF">FD32_GL001769</name>
</gene>
<dbReference type="Gene3D" id="1.10.3080.10">
    <property type="entry name" value="Clc chloride channel"/>
    <property type="match status" value="1"/>
</dbReference>
<keyword evidence="2" id="KW-0813">Transport</keyword>
<dbReference type="GO" id="GO:0005247">
    <property type="term" value="F:voltage-gated chloride channel activity"/>
    <property type="evidence" value="ECO:0007669"/>
    <property type="project" value="TreeGrafter"/>
</dbReference>
<reference evidence="9 10" key="1">
    <citation type="journal article" date="2015" name="Genome Announc.">
        <title>Expanding the biotechnology potential of lactobacilli through comparative genomics of 213 strains and associated genera.</title>
        <authorList>
            <person name="Sun Z."/>
            <person name="Harris H.M."/>
            <person name="McCann A."/>
            <person name="Guo C."/>
            <person name="Argimon S."/>
            <person name="Zhang W."/>
            <person name="Yang X."/>
            <person name="Jeffery I.B."/>
            <person name="Cooney J.C."/>
            <person name="Kagawa T.F."/>
            <person name="Liu W."/>
            <person name="Song Y."/>
            <person name="Salvetti E."/>
            <person name="Wrobel A."/>
            <person name="Rasinkangas P."/>
            <person name="Parkhill J."/>
            <person name="Rea M.C."/>
            <person name="O'Sullivan O."/>
            <person name="Ritari J."/>
            <person name="Douillard F.P."/>
            <person name="Paul Ross R."/>
            <person name="Yang R."/>
            <person name="Briner A.E."/>
            <person name="Felis G.E."/>
            <person name="de Vos W.M."/>
            <person name="Barrangou R."/>
            <person name="Klaenhammer T.R."/>
            <person name="Caufield P.W."/>
            <person name="Cui Y."/>
            <person name="Zhang H."/>
            <person name="O'Toole P.W."/>
        </authorList>
    </citation>
    <scope>NUCLEOTIDE SEQUENCE [LARGE SCALE GENOMIC DNA]</scope>
    <source>
        <strain evidence="9 10">DSM 6035</strain>
    </source>
</reference>
<dbReference type="STRING" id="1423782.FD32_GL001769"/>
<dbReference type="PANTHER" id="PTHR45711">
    <property type="entry name" value="CHLORIDE CHANNEL PROTEIN"/>
    <property type="match status" value="1"/>
</dbReference>
<feature type="transmembrane region" description="Helical" evidence="8">
    <location>
        <begin position="347"/>
        <end position="367"/>
    </location>
</feature>
<keyword evidence="3 8" id="KW-0812">Transmembrane</keyword>
<evidence type="ECO:0000256" key="1">
    <source>
        <dbReference type="ARBA" id="ARBA00004141"/>
    </source>
</evidence>
<evidence type="ECO:0000313" key="10">
    <source>
        <dbReference type="Proteomes" id="UP000051412"/>
    </source>
</evidence>
<dbReference type="RefSeq" id="WP_047768615.1">
    <property type="nucleotide sequence ID" value="NZ_AZGM01000044.1"/>
</dbReference>
<dbReference type="PANTHER" id="PTHR45711:SF6">
    <property type="entry name" value="CHLORIDE CHANNEL PROTEIN"/>
    <property type="match status" value="1"/>
</dbReference>
<evidence type="ECO:0000256" key="2">
    <source>
        <dbReference type="ARBA" id="ARBA00022448"/>
    </source>
</evidence>
<evidence type="ECO:0000313" key="9">
    <source>
        <dbReference type="EMBL" id="KRM28273.1"/>
    </source>
</evidence>